<sequence length="105" mass="11583">MSHLSSPGLGDVLAARVAGEDGEQIDQCESCDGSPYHAGRAPVTRKSRRSRRTRSRRLVQHPYLDAALGAFGNRWLEVRWHCLAQGVRHSEAEHVANRKALGRAA</sequence>
<dbReference type="AlphaFoldDB" id="I4EYL0"/>
<dbReference type="EMBL" id="FO203431">
    <property type="protein sequence ID" value="CCH88473.1"/>
    <property type="molecule type" value="Genomic_DNA"/>
</dbReference>
<gene>
    <name evidence="2" type="ordered locus">MODMU_3047</name>
</gene>
<keyword evidence="3" id="KW-1185">Reference proteome</keyword>
<evidence type="ECO:0000313" key="2">
    <source>
        <dbReference type="EMBL" id="CCH88473.1"/>
    </source>
</evidence>
<accession>I4EYL0</accession>
<dbReference type="PATRIC" id="fig|477641.3.peg.2899"/>
<reference evidence="2 3" key="1">
    <citation type="journal article" date="2012" name="J. Bacteriol.">
        <title>Genome Sequence of Radiation-Resistant Modestobacter marinus Strain BC501, a Representative Actinobacterium That Thrives on Calcareous Stone Surfaces.</title>
        <authorList>
            <person name="Normand P."/>
            <person name="Gury J."/>
            <person name="Pujic P."/>
            <person name="Chouaia B."/>
            <person name="Crotti E."/>
            <person name="Brusetti L."/>
            <person name="Daffonchio D."/>
            <person name="Vacherie B."/>
            <person name="Barbe V."/>
            <person name="Medigue C."/>
            <person name="Calteau A."/>
            <person name="Ghodhbane-Gtari F."/>
            <person name="Essoussi I."/>
            <person name="Nouioui I."/>
            <person name="Abbassi-Ghozzi I."/>
            <person name="Gtari M."/>
        </authorList>
    </citation>
    <scope>NUCLEOTIDE SEQUENCE [LARGE SCALE GENOMIC DNA]</scope>
    <source>
        <strain evidence="3">BC 501</strain>
    </source>
</reference>
<evidence type="ECO:0000313" key="3">
    <source>
        <dbReference type="Proteomes" id="UP000006461"/>
    </source>
</evidence>
<dbReference type="Proteomes" id="UP000006461">
    <property type="component" value="Chromosome"/>
</dbReference>
<protein>
    <submittedName>
        <fullName evidence="2">Uncharacterized protein</fullName>
    </submittedName>
</protein>
<evidence type="ECO:0000256" key="1">
    <source>
        <dbReference type="SAM" id="MobiDB-lite"/>
    </source>
</evidence>
<dbReference type="HOGENOM" id="CLU_2233472_0_0_11"/>
<dbReference type="OrthoDB" id="3188901at2"/>
<name>I4EYL0_MODI5</name>
<feature type="compositionally biased region" description="Basic residues" evidence="1">
    <location>
        <begin position="43"/>
        <end position="55"/>
    </location>
</feature>
<dbReference type="eggNOG" id="COG3547">
    <property type="taxonomic scope" value="Bacteria"/>
</dbReference>
<dbReference type="KEGG" id="mmar:MODMU_3047"/>
<proteinExistence type="predicted"/>
<feature type="region of interest" description="Disordered" evidence="1">
    <location>
        <begin position="25"/>
        <end position="55"/>
    </location>
</feature>
<organism evidence="2 3">
    <name type="scientific">Modestobacter italicus (strain DSM 44449 / CECT 9708 / BC 501)</name>
    <dbReference type="NCBI Taxonomy" id="2732864"/>
    <lineage>
        <taxon>Bacteria</taxon>
        <taxon>Bacillati</taxon>
        <taxon>Actinomycetota</taxon>
        <taxon>Actinomycetes</taxon>
        <taxon>Geodermatophilales</taxon>
        <taxon>Geodermatophilaceae</taxon>
        <taxon>Modestobacter</taxon>
    </lineage>
</organism>